<dbReference type="Pfam" id="PF01927">
    <property type="entry name" value="Mut7-C"/>
    <property type="match status" value="1"/>
</dbReference>
<dbReference type="Proteomes" id="UP000195221">
    <property type="component" value="Unassembled WGS sequence"/>
</dbReference>
<dbReference type="PANTHER" id="PTHR39081">
    <property type="entry name" value="MUT7-C DOMAIN-CONTAINING PROTEIN"/>
    <property type="match status" value="1"/>
</dbReference>
<dbReference type="InterPro" id="IPR027798">
    <property type="entry name" value="Ub_Mut7C"/>
</dbReference>
<comment type="caution">
    <text evidence="3">The sequence shown here is derived from an EMBL/GenBank/DDBJ whole genome shotgun (WGS) entry which is preliminary data.</text>
</comment>
<accession>A0A242MYS3</accession>
<evidence type="ECO:0000313" key="3">
    <source>
        <dbReference type="EMBL" id="OTP76570.1"/>
    </source>
</evidence>
<protein>
    <recommendedName>
        <fullName evidence="5">Twitching motility protein PilT</fullName>
    </recommendedName>
</protein>
<evidence type="ECO:0000259" key="1">
    <source>
        <dbReference type="Pfam" id="PF01927"/>
    </source>
</evidence>
<evidence type="ECO:0000259" key="2">
    <source>
        <dbReference type="Pfam" id="PF14451"/>
    </source>
</evidence>
<dbReference type="EMBL" id="NBTZ01000034">
    <property type="protein sequence ID" value="OTP76570.1"/>
    <property type="molecule type" value="Genomic_DNA"/>
</dbReference>
<sequence>MCLPKQTRRTDAILETMTTATFRFHRELNEFLARAQRDRVFACGCPAASTTKHMIEALGVPHTEVALILRNGAPVRFDEAVEEGDFIDVHPVGAVSRSLDTAQLLRAPLRLDMLRFIADAHLGALAQRLRLAGFDTRYDNHFPDDEIEQLALDEHRVVLTRDRELLKRRTLVHGCYVRALQPDAQWREVAVRLGLAQHVRPFRLCLMCNAPLRRASADEVSDRVPDGVLERHTRFVTCDVCRRVFWEGSHWKRMRARIEDLMDGEAGAPPVPAPG</sequence>
<gene>
    <name evidence="3" type="ORF">PAMC26577_09965</name>
</gene>
<feature type="domain" description="Mut7-C RNAse" evidence="1">
    <location>
        <begin position="115"/>
        <end position="257"/>
    </location>
</feature>
<dbReference type="AlphaFoldDB" id="A0A242MYS3"/>
<name>A0A242MYS3_CABSO</name>
<evidence type="ECO:0000313" key="4">
    <source>
        <dbReference type="Proteomes" id="UP000195221"/>
    </source>
</evidence>
<dbReference type="PANTHER" id="PTHR39081:SF1">
    <property type="entry name" value="MUT7-C RNASE DOMAIN-CONTAINING PROTEIN"/>
    <property type="match status" value="1"/>
</dbReference>
<evidence type="ECO:0008006" key="5">
    <source>
        <dbReference type="Google" id="ProtNLM"/>
    </source>
</evidence>
<dbReference type="Pfam" id="PF14451">
    <property type="entry name" value="Ub-Mut7C"/>
    <property type="match status" value="1"/>
</dbReference>
<organism evidence="3 4">
    <name type="scientific">Caballeronia sordidicola</name>
    <name type="common">Burkholderia sordidicola</name>
    <dbReference type="NCBI Taxonomy" id="196367"/>
    <lineage>
        <taxon>Bacteria</taxon>
        <taxon>Pseudomonadati</taxon>
        <taxon>Pseudomonadota</taxon>
        <taxon>Betaproteobacteria</taxon>
        <taxon>Burkholderiales</taxon>
        <taxon>Burkholderiaceae</taxon>
        <taxon>Caballeronia</taxon>
    </lineage>
</organism>
<feature type="domain" description="Ubiquitin Mut7-C" evidence="2">
    <location>
        <begin position="17"/>
        <end position="93"/>
    </location>
</feature>
<proteinExistence type="predicted"/>
<dbReference type="InterPro" id="IPR002782">
    <property type="entry name" value="Mut7-C_RNAse_dom"/>
</dbReference>
<reference evidence="3 4" key="1">
    <citation type="submission" date="2017-03" db="EMBL/GenBank/DDBJ databases">
        <title>Genome analysis of strain PAMC 26577.</title>
        <authorList>
            <person name="Oh H.-M."/>
            <person name="Yang J.-A."/>
        </authorList>
    </citation>
    <scope>NUCLEOTIDE SEQUENCE [LARGE SCALE GENOMIC DNA]</scope>
    <source>
        <strain evidence="3 4">PAMC 26577</strain>
    </source>
</reference>